<evidence type="ECO:0000256" key="1">
    <source>
        <dbReference type="SAM" id="Phobius"/>
    </source>
</evidence>
<keyword evidence="3" id="KW-1185">Reference proteome</keyword>
<feature type="transmembrane region" description="Helical" evidence="1">
    <location>
        <begin position="23"/>
        <end position="48"/>
    </location>
</feature>
<organism evidence="2 3">
    <name type="scientific">Callosobruchus maculatus</name>
    <name type="common">Southern cowpea weevil</name>
    <name type="synonym">Pulse bruchid</name>
    <dbReference type="NCBI Taxonomy" id="64391"/>
    <lineage>
        <taxon>Eukaryota</taxon>
        <taxon>Metazoa</taxon>
        <taxon>Ecdysozoa</taxon>
        <taxon>Arthropoda</taxon>
        <taxon>Hexapoda</taxon>
        <taxon>Insecta</taxon>
        <taxon>Pterygota</taxon>
        <taxon>Neoptera</taxon>
        <taxon>Endopterygota</taxon>
        <taxon>Coleoptera</taxon>
        <taxon>Polyphaga</taxon>
        <taxon>Cucujiformia</taxon>
        <taxon>Chrysomeloidea</taxon>
        <taxon>Chrysomelidae</taxon>
        <taxon>Bruchinae</taxon>
        <taxon>Bruchini</taxon>
        <taxon>Callosobruchus</taxon>
    </lineage>
</organism>
<dbReference type="Proteomes" id="UP000410492">
    <property type="component" value="Unassembled WGS sequence"/>
</dbReference>
<evidence type="ECO:0000313" key="3">
    <source>
        <dbReference type="Proteomes" id="UP000410492"/>
    </source>
</evidence>
<evidence type="ECO:0000313" key="2">
    <source>
        <dbReference type="EMBL" id="VEN59766.1"/>
    </source>
</evidence>
<keyword evidence="1" id="KW-1133">Transmembrane helix</keyword>
<dbReference type="EMBL" id="CAACVG010012164">
    <property type="protein sequence ID" value="VEN59766.1"/>
    <property type="molecule type" value="Genomic_DNA"/>
</dbReference>
<keyword evidence="1" id="KW-0472">Membrane</keyword>
<protein>
    <submittedName>
        <fullName evidence="2">Uncharacterized protein</fullName>
    </submittedName>
</protein>
<name>A0A653DHT9_CALMS</name>
<proteinExistence type="predicted"/>
<reference evidence="2 3" key="1">
    <citation type="submission" date="2019-01" db="EMBL/GenBank/DDBJ databases">
        <authorList>
            <person name="Sayadi A."/>
        </authorList>
    </citation>
    <scope>NUCLEOTIDE SEQUENCE [LARGE SCALE GENOMIC DNA]</scope>
</reference>
<sequence length="61" mass="6728">MDDEKIVYSKGCLDSVRSYRVEFSLGVAGSTAITSVFKIIAILLALYLSHTLKQQRGYGDV</sequence>
<accession>A0A653DHT9</accession>
<gene>
    <name evidence="2" type="ORF">CALMAC_LOCUS17672</name>
</gene>
<keyword evidence="1" id="KW-0812">Transmembrane</keyword>
<dbReference type="OrthoDB" id="6763237at2759"/>
<dbReference type="AlphaFoldDB" id="A0A653DHT9"/>